<sequence>MQRVIDYFYTHASPWAYLGHQTFLALADSHDYAVRFRPVLLGPVFSETGGLPLAKRHPVRQAYRQVELQRWRAKRELPLTLRPAHFPTNPALADRIALGLAMDGGPTGAFSQAVFEALWAEDRDISREEVLRVILERLGVDADKAIGHANEKDCIARYEQNQEDAVMLGVFGSPSYVLHGEVFWGQDRLDLLDDALTSGRGPYLPD</sequence>
<dbReference type="PIRSF" id="PIRSF006386">
    <property type="entry name" value="HCCAis_GSTk"/>
    <property type="match status" value="1"/>
</dbReference>
<dbReference type="InterPro" id="IPR001853">
    <property type="entry name" value="DSBA-like_thioredoxin_dom"/>
</dbReference>
<keyword evidence="5" id="KW-1185">Reference proteome</keyword>
<comment type="similarity">
    <text evidence="1">Belongs to the GST superfamily. NadH family.</text>
</comment>
<protein>
    <recommendedName>
        <fullName evidence="1">2-hydroxychromene-2-carboxylate isomerase</fullName>
        <ecNumber evidence="1">5.99.1.4</ecNumber>
    </recommendedName>
</protein>
<gene>
    <name evidence="4" type="ORF">H1W37_10760</name>
</gene>
<feature type="domain" description="DSBA-like thioredoxin" evidence="3">
    <location>
        <begin position="4"/>
        <end position="196"/>
    </location>
</feature>
<dbReference type="PANTHER" id="PTHR42943">
    <property type="entry name" value="GLUTATHIONE S-TRANSFERASE KAPPA"/>
    <property type="match status" value="1"/>
</dbReference>
<dbReference type="EC" id="5.99.1.4" evidence="1"/>
<dbReference type="EMBL" id="JACEON010000009">
    <property type="protein sequence ID" value="MBA4612136.1"/>
    <property type="molecule type" value="Genomic_DNA"/>
</dbReference>
<reference evidence="4 5" key="1">
    <citation type="submission" date="2020-07" db="EMBL/GenBank/DDBJ databases">
        <authorList>
            <person name="Li M."/>
        </authorList>
    </citation>
    <scope>NUCLEOTIDE SEQUENCE [LARGE SCALE GENOMIC DNA]</scope>
    <source>
        <strain evidence="4 5">DSM 23284</strain>
    </source>
</reference>
<dbReference type="SUPFAM" id="SSF52833">
    <property type="entry name" value="Thioredoxin-like"/>
    <property type="match status" value="1"/>
</dbReference>
<dbReference type="PANTHER" id="PTHR42943:SF2">
    <property type="entry name" value="GLUTATHIONE S-TRANSFERASE KAPPA 1"/>
    <property type="match status" value="1"/>
</dbReference>
<proteinExistence type="inferred from homology"/>
<name>A0A838XUE8_9HYPH</name>
<dbReference type="Pfam" id="PF01323">
    <property type="entry name" value="DSBA"/>
    <property type="match status" value="1"/>
</dbReference>
<dbReference type="CDD" id="cd03022">
    <property type="entry name" value="DsbA_HCCA_Iso"/>
    <property type="match status" value="1"/>
</dbReference>
<accession>A0A838XUE8</accession>
<evidence type="ECO:0000256" key="1">
    <source>
        <dbReference type="PIRNR" id="PIRNR006386"/>
    </source>
</evidence>
<keyword evidence="1 4" id="KW-0413">Isomerase</keyword>
<dbReference type="InterPro" id="IPR051924">
    <property type="entry name" value="GST_Kappa/NadH"/>
</dbReference>
<dbReference type="InterPro" id="IPR044087">
    <property type="entry name" value="NahD-like"/>
</dbReference>
<dbReference type="GO" id="GO:0004602">
    <property type="term" value="F:glutathione peroxidase activity"/>
    <property type="evidence" value="ECO:0007669"/>
    <property type="project" value="TreeGrafter"/>
</dbReference>
<comment type="catalytic activity">
    <reaction evidence="1">
        <text>2-hydroxychromene-2-carboxylate = (3E)-4-(2-hydroxyphenyl)-2-oxobut-3-enoate</text>
        <dbReference type="Rhea" id="RHEA:27401"/>
        <dbReference type="ChEBI" id="CHEBI:59350"/>
        <dbReference type="ChEBI" id="CHEBI:59353"/>
        <dbReference type="EC" id="5.99.1.4"/>
    </reaction>
</comment>
<dbReference type="InterPro" id="IPR014440">
    <property type="entry name" value="HCCAis_GSTk"/>
</dbReference>
<dbReference type="GO" id="GO:0004364">
    <property type="term" value="F:glutathione transferase activity"/>
    <property type="evidence" value="ECO:0007669"/>
    <property type="project" value="TreeGrafter"/>
</dbReference>
<dbReference type="Proteomes" id="UP000559404">
    <property type="component" value="Unassembled WGS sequence"/>
</dbReference>
<comment type="caution">
    <text evidence="4">The sequence shown here is derived from an EMBL/GenBank/DDBJ whole genome shotgun (WGS) entry which is preliminary data.</text>
</comment>
<dbReference type="RefSeq" id="WP_181760340.1">
    <property type="nucleotide sequence ID" value="NZ_BMCR01000003.1"/>
</dbReference>
<evidence type="ECO:0000313" key="5">
    <source>
        <dbReference type="Proteomes" id="UP000559404"/>
    </source>
</evidence>
<evidence type="ECO:0000259" key="3">
    <source>
        <dbReference type="Pfam" id="PF01323"/>
    </source>
</evidence>
<evidence type="ECO:0000256" key="2">
    <source>
        <dbReference type="PIRSR" id="PIRSR006386-1"/>
    </source>
</evidence>
<feature type="active site" description="Nucleophile" evidence="2">
    <location>
        <position position="13"/>
    </location>
</feature>
<evidence type="ECO:0000313" key="4">
    <source>
        <dbReference type="EMBL" id="MBA4612136.1"/>
    </source>
</evidence>
<dbReference type="AlphaFoldDB" id="A0A838XUE8"/>
<reference evidence="4 5" key="2">
    <citation type="submission" date="2020-08" db="EMBL/GenBank/DDBJ databases">
        <title>Stappia taiwanensis sp. nov., isolated from a coastal thermal spring.</title>
        <authorList>
            <person name="Kampfer P."/>
        </authorList>
    </citation>
    <scope>NUCLEOTIDE SEQUENCE [LARGE SCALE GENOMIC DNA]</scope>
    <source>
        <strain evidence="4 5">DSM 23284</strain>
    </source>
</reference>
<dbReference type="Gene3D" id="3.40.30.10">
    <property type="entry name" value="Glutaredoxin"/>
    <property type="match status" value="1"/>
</dbReference>
<dbReference type="InterPro" id="IPR036249">
    <property type="entry name" value="Thioredoxin-like_sf"/>
</dbReference>
<dbReference type="GO" id="GO:0006749">
    <property type="term" value="P:glutathione metabolic process"/>
    <property type="evidence" value="ECO:0007669"/>
    <property type="project" value="TreeGrafter"/>
</dbReference>
<organism evidence="4 5">
    <name type="scientific">Stappia taiwanensis</name>
    <dbReference type="NCBI Taxonomy" id="992267"/>
    <lineage>
        <taxon>Bacteria</taxon>
        <taxon>Pseudomonadati</taxon>
        <taxon>Pseudomonadota</taxon>
        <taxon>Alphaproteobacteria</taxon>
        <taxon>Hyphomicrobiales</taxon>
        <taxon>Stappiaceae</taxon>
        <taxon>Stappia</taxon>
    </lineage>
</organism>
<dbReference type="GO" id="GO:1901170">
    <property type="term" value="P:naphthalene catabolic process"/>
    <property type="evidence" value="ECO:0007669"/>
    <property type="project" value="InterPro"/>
</dbReference>
<dbReference type="GO" id="GO:0018845">
    <property type="term" value="F:2-hydroxychromene-2-carboxylate isomerase activity"/>
    <property type="evidence" value="ECO:0007669"/>
    <property type="project" value="UniProtKB-UniRule"/>
</dbReference>